<dbReference type="Gene3D" id="3.30.450.40">
    <property type="match status" value="1"/>
</dbReference>
<evidence type="ECO:0000256" key="7">
    <source>
        <dbReference type="ARBA" id="ARBA00023012"/>
    </source>
</evidence>
<evidence type="ECO:0000256" key="2">
    <source>
        <dbReference type="ARBA" id="ARBA00012438"/>
    </source>
</evidence>
<dbReference type="InterPro" id="IPR036890">
    <property type="entry name" value="HATPase_C_sf"/>
</dbReference>
<keyword evidence="4" id="KW-0547">Nucleotide-binding</keyword>
<keyword evidence="8" id="KW-0175">Coiled coil</keyword>
<gene>
    <name evidence="10" type="ORF">P6P90_03385</name>
</gene>
<dbReference type="InterPro" id="IPR003018">
    <property type="entry name" value="GAF"/>
</dbReference>
<evidence type="ECO:0000256" key="3">
    <source>
        <dbReference type="ARBA" id="ARBA00022679"/>
    </source>
</evidence>
<dbReference type="PANTHER" id="PTHR24421:SF40">
    <property type="entry name" value="SENSOR HISTIDINE KINASE YHCY"/>
    <property type="match status" value="1"/>
</dbReference>
<reference evidence="10 11" key="1">
    <citation type="submission" date="2023-04" db="EMBL/GenBank/DDBJ databases">
        <title>Ectobacillus antri isolated from activated sludge.</title>
        <authorList>
            <person name="Yan P."/>
            <person name="Liu X."/>
        </authorList>
    </citation>
    <scope>NUCLEOTIDE SEQUENCE [LARGE SCALE GENOMIC DNA]</scope>
    <source>
        <strain evidence="10 11">C18H</strain>
    </source>
</reference>
<evidence type="ECO:0000256" key="1">
    <source>
        <dbReference type="ARBA" id="ARBA00000085"/>
    </source>
</evidence>
<comment type="catalytic activity">
    <reaction evidence="1">
        <text>ATP + protein L-histidine = ADP + protein N-phospho-L-histidine.</text>
        <dbReference type="EC" id="2.7.13.3"/>
    </reaction>
</comment>
<dbReference type="PANTHER" id="PTHR24421">
    <property type="entry name" value="NITRATE/NITRITE SENSOR PROTEIN NARX-RELATED"/>
    <property type="match status" value="1"/>
</dbReference>
<dbReference type="Gene3D" id="1.20.5.1930">
    <property type="match status" value="1"/>
</dbReference>
<organism evidence="10 11">
    <name type="scientific">Ectobacillus antri</name>
    <dbReference type="NCBI Taxonomy" id="2486280"/>
    <lineage>
        <taxon>Bacteria</taxon>
        <taxon>Bacillati</taxon>
        <taxon>Bacillota</taxon>
        <taxon>Bacilli</taxon>
        <taxon>Bacillales</taxon>
        <taxon>Bacillaceae</taxon>
        <taxon>Ectobacillus</taxon>
    </lineage>
</organism>
<dbReference type="CDD" id="cd16917">
    <property type="entry name" value="HATPase_UhpB-NarQ-NarX-like"/>
    <property type="match status" value="1"/>
</dbReference>
<keyword evidence="6" id="KW-0067">ATP-binding</keyword>
<dbReference type="SUPFAM" id="SSF55781">
    <property type="entry name" value="GAF domain-like"/>
    <property type="match status" value="1"/>
</dbReference>
<dbReference type="EC" id="2.7.13.3" evidence="2"/>
<keyword evidence="11" id="KW-1185">Reference proteome</keyword>
<evidence type="ECO:0000256" key="8">
    <source>
        <dbReference type="SAM" id="Coils"/>
    </source>
</evidence>
<dbReference type="Pfam" id="PF02518">
    <property type="entry name" value="HATPase_c"/>
    <property type="match status" value="1"/>
</dbReference>
<name>A0ABT6H372_9BACI</name>
<evidence type="ECO:0000256" key="5">
    <source>
        <dbReference type="ARBA" id="ARBA00022777"/>
    </source>
</evidence>
<evidence type="ECO:0000256" key="6">
    <source>
        <dbReference type="ARBA" id="ARBA00022840"/>
    </source>
</evidence>
<dbReference type="InterPro" id="IPR003594">
    <property type="entry name" value="HATPase_dom"/>
</dbReference>
<sequence>MRHITKERTMDIHRLQALKEIAEHLNEATEMNEMLENVLHRLLEVMKLETGWILFVNETGKHELIADVNLPAALQHEQKRLMCTGACWCTERFVSGRLQKATNIIECKRIEEALDLEWNGTGGITHHASVPLRAGEERLGVLNVAAAGKQTFTNEELALLEAIALQIGTTIKRMKLVEQERKYDIISERNRLARDLHDSVKQLLFTISLTAKGMQNRTKDTEFGEMLAHISELSTAALQEMHTLIWQLRPEGLEEGIATALTRYGEILGLEVDCRVSFVLTLPSEIEEALWRIGQEALNNCKKYAKCNKVIILLSLHRSKGEIKMVIQDDGVGFESTRTEKDGFGLKSMKERAELMKGTFQIQDNNGTTITVTIPWEDIA</sequence>
<dbReference type="EMBL" id="JARULN010000001">
    <property type="protein sequence ID" value="MDG5753042.1"/>
    <property type="molecule type" value="Genomic_DNA"/>
</dbReference>
<dbReference type="GO" id="GO:0016301">
    <property type="term" value="F:kinase activity"/>
    <property type="evidence" value="ECO:0007669"/>
    <property type="project" value="UniProtKB-KW"/>
</dbReference>
<dbReference type="SMART" id="SM00065">
    <property type="entry name" value="GAF"/>
    <property type="match status" value="1"/>
</dbReference>
<feature type="domain" description="Histidine kinase" evidence="9">
    <location>
        <begin position="290"/>
        <end position="378"/>
    </location>
</feature>
<dbReference type="InterPro" id="IPR050482">
    <property type="entry name" value="Sensor_HK_TwoCompSys"/>
</dbReference>
<dbReference type="InterPro" id="IPR029016">
    <property type="entry name" value="GAF-like_dom_sf"/>
</dbReference>
<feature type="coiled-coil region" evidence="8">
    <location>
        <begin position="18"/>
        <end position="45"/>
    </location>
</feature>
<dbReference type="Gene3D" id="3.30.565.10">
    <property type="entry name" value="Histidine kinase-like ATPase, C-terminal domain"/>
    <property type="match status" value="1"/>
</dbReference>
<dbReference type="SMART" id="SM00387">
    <property type="entry name" value="HATPase_c"/>
    <property type="match status" value="1"/>
</dbReference>
<accession>A0ABT6H372</accession>
<evidence type="ECO:0000259" key="9">
    <source>
        <dbReference type="PROSITE" id="PS50109"/>
    </source>
</evidence>
<protein>
    <recommendedName>
        <fullName evidence="2">histidine kinase</fullName>
        <ecNumber evidence="2">2.7.13.3</ecNumber>
    </recommendedName>
</protein>
<dbReference type="InterPro" id="IPR011712">
    <property type="entry name" value="Sig_transdc_His_kin_sub3_dim/P"/>
</dbReference>
<dbReference type="PROSITE" id="PS50109">
    <property type="entry name" value="HIS_KIN"/>
    <property type="match status" value="1"/>
</dbReference>
<dbReference type="Proteomes" id="UP001218246">
    <property type="component" value="Unassembled WGS sequence"/>
</dbReference>
<dbReference type="SUPFAM" id="SSF55874">
    <property type="entry name" value="ATPase domain of HSP90 chaperone/DNA topoisomerase II/histidine kinase"/>
    <property type="match status" value="1"/>
</dbReference>
<evidence type="ECO:0000256" key="4">
    <source>
        <dbReference type="ARBA" id="ARBA00022741"/>
    </source>
</evidence>
<comment type="caution">
    <text evidence="10">The sequence shown here is derived from an EMBL/GenBank/DDBJ whole genome shotgun (WGS) entry which is preliminary data.</text>
</comment>
<dbReference type="InterPro" id="IPR005467">
    <property type="entry name" value="His_kinase_dom"/>
</dbReference>
<evidence type="ECO:0000313" key="11">
    <source>
        <dbReference type="Proteomes" id="UP001218246"/>
    </source>
</evidence>
<keyword evidence="3" id="KW-0808">Transferase</keyword>
<dbReference type="RefSeq" id="WP_124564646.1">
    <property type="nucleotide sequence ID" value="NZ_JARRRY010000001.1"/>
</dbReference>
<keyword evidence="7" id="KW-0902">Two-component regulatory system</keyword>
<proteinExistence type="predicted"/>
<keyword evidence="5 10" id="KW-0418">Kinase</keyword>
<dbReference type="Pfam" id="PF07730">
    <property type="entry name" value="HisKA_3"/>
    <property type="match status" value="1"/>
</dbReference>
<dbReference type="Pfam" id="PF13185">
    <property type="entry name" value="GAF_2"/>
    <property type="match status" value="1"/>
</dbReference>
<evidence type="ECO:0000313" key="10">
    <source>
        <dbReference type="EMBL" id="MDG5753042.1"/>
    </source>
</evidence>